<accession>A0A017T9X4</accession>
<evidence type="ECO:0000313" key="1">
    <source>
        <dbReference type="EMBL" id="EYF05742.1"/>
    </source>
</evidence>
<reference evidence="1 2" key="1">
    <citation type="submission" date="2013-05" db="EMBL/GenBank/DDBJ databases">
        <title>Genome assembly of Chondromyces apiculatus DSM 436.</title>
        <authorList>
            <person name="Sharma G."/>
            <person name="Khatri I."/>
            <person name="Kaur C."/>
            <person name="Mayilraj S."/>
            <person name="Subramanian S."/>
        </authorList>
    </citation>
    <scope>NUCLEOTIDE SEQUENCE [LARGE SCALE GENOMIC DNA]</scope>
    <source>
        <strain evidence="1 2">DSM 436</strain>
    </source>
</reference>
<dbReference type="STRING" id="1192034.CAP_3032"/>
<comment type="caution">
    <text evidence="1">The sequence shown here is derived from an EMBL/GenBank/DDBJ whole genome shotgun (WGS) entry which is preliminary data.</text>
</comment>
<protein>
    <submittedName>
        <fullName evidence="1">Putative transposase</fullName>
    </submittedName>
</protein>
<proteinExistence type="predicted"/>
<sequence>MQVRALGDWLQGELSEQLGKPPLKEHWELVEQLIAQDTEPDPDDGGHRIARGVAKDRRISVSDPDMRHGRKSKSKRIDGYKRHIAVDLDAPGLVCGVAIAPANQPEHLAAVRLFTDSLALVRRAGRRRPREGG</sequence>
<name>A0A017T9X4_9BACT</name>
<organism evidence="1 2">
    <name type="scientific">Chondromyces apiculatus DSM 436</name>
    <dbReference type="NCBI Taxonomy" id="1192034"/>
    <lineage>
        <taxon>Bacteria</taxon>
        <taxon>Pseudomonadati</taxon>
        <taxon>Myxococcota</taxon>
        <taxon>Polyangia</taxon>
        <taxon>Polyangiales</taxon>
        <taxon>Polyangiaceae</taxon>
        <taxon>Chondromyces</taxon>
    </lineage>
</organism>
<dbReference type="AlphaFoldDB" id="A0A017T9X4"/>
<keyword evidence="2" id="KW-1185">Reference proteome</keyword>
<dbReference type="eggNOG" id="COG3039">
    <property type="taxonomic scope" value="Bacteria"/>
</dbReference>
<dbReference type="RefSeq" id="WP_197041200.1">
    <property type="nucleotide sequence ID" value="NZ_ASRX01000021.1"/>
</dbReference>
<dbReference type="Proteomes" id="UP000019678">
    <property type="component" value="Unassembled WGS sequence"/>
</dbReference>
<gene>
    <name evidence="1" type="ORF">CAP_3032</name>
</gene>
<evidence type="ECO:0000313" key="2">
    <source>
        <dbReference type="Proteomes" id="UP000019678"/>
    </source>
</evidence>
<dbReference type="EMBL" id="ASRX01000021">
    <property type="protein sequence ID" value="EYF05742.1"/>
    <property type="molecule type" value="Genomic_DNA"/>
</dbReference>